<evidence type="ECO:0000259" key="2">
    <source>
        <dbReference type="Pfam" id="PF13476"/>
    </source>
</evidence>
<keyword evidence="4" id="KW-1185">Reference proteome</keyword>
<reference evidence="3 4" key="1">
    <citation type="journal article" date="2016" name="C (Basel)">
        <title>Selective Growth of and Electricity Production by Marine Exoelectrogenic Bacteria in Self-Aggregated Hydrogel of Microbially Reduced Graphene Oxide.</title>
        <authorList>
            <person name="Yoshida N."/>
            <person name="Goto Y."/>
            <person name="Miyata Y."/>
        </authorList>
    </citation>
    <scope>NUCLEOTIDE SEQUENCE [LARGE SCALE GENOMIC DNA]</scope>
    <source>
        <strain evidence="3 4">NIT-T3</strain>
    </source>
</reference>
<sequence length="741" mass="84223">MILRSLELKHFGKYAERTVEFRRGMNLVIGPNEAGKSTLVEAVPAVLFGLRNKERYRPWGRQGNSEAALVLEGRQGTVRIERDLSSDRVSLQERDDLYHDLYSFDGKASPLGRSSERTEYLEQLTRLFGVAEEEVFRASLYFGQGSLEVSGQGGLAAKIKALLSGFVEVDYDRVLESLAEDHFAITRENPWGKDKTKDRELEEVRGRLAELEGHWKEAQQGLRDLEGLRLELAGLDASLENDRAEFAQGEKYLAWIRRQWQLLEKKESLNRDFTRVNRESEKVTDLEARRQQLQQQLAKTGLPHPMPADLPQLLTEAEKVRKEMVRLSGEAAPLREQLLACGPPPWKLSALLTGLLAGAGGSLGWWRAEWIKPLALGAGVGAAGVWGLYLWRAVQRRAERSRLSGQLQVFEQQREAAQARLAGLDERFEGLGLSPSAVEIVKMQKNLERHLQLCKEMSDAQSALKVLEKSEELRRDRDSLTREMAVIDERMEKERALLQGRHLTPEELPEAEEKLQALGTSIREREQRLLALSRKEAELQGALGDLQQIEDEGERLREREKQLVRRRSALVLAYDVLSGAVKDFRNTYLERFSREIGEYLAVVTCGNYTEVHLDEDFNLSLKGRNGQWQPVEHFSRGTADGVYLAVRLALTRQLSSGRQLPLLMDDPLVNFDSGRQSEALKALENLSREHQVIFLSHDESLLRRAAQKRWNVISLDEANSLSNPRNEERRDDAGEGQLYLL</sequence>
<dbReference type="EMBL" id="AP024355">
    <property type="protein sequence ID" value="BCR04739.1"/>
    <property type="molecule type" value="Genomic_DNA"/>
</dbReference>
<gene>
    <name evidence="3" type="primary">sbcC-1</name>
    <name evidence="3" type="ORF">DESUT3_18080</name>
</gene>
<dbReference type="InterPro" id="IPR027417">
    <property type="entry name" value="P-loop_NTPase"/>
</dbReference>
<dbReference type="Pfam" id="PF13476">
    <property type="entry name" value="AAA_23"/>
    <property type="match status" value="1"/>
</dbReference>
<evidence type="ECO:0000313" key="3">
    <source>
        <dbReference type="EMBL" id="BCR04739.1"/>
    </source>
</evidence>
<reference evidence="3 4" key="2">
    <citation type="journal article" date="2021" name="Int. J. Syst. Evol. Microbiol.">
        <title>Isolation and Polyphasic Characterization of Desulfuromonas versatilis sp. Nov., an Electrogenic Bacteria Capable of Versatile Metabolism Isolated from a Graphene Oxide-Reducing Enrichment Culture.</title>
        <authorList>
            <person name="Xie L."/>
            <person name="Yoshida N."/>
            <person name="Ishii S."/>
            <person name="Meng L."/>
        </authorList>
    </citation>
    <scope>NUCLEOTIDE SEQUENCE [LARGE SCALE GENOMIC DNA]</scope>
    <source>
        <strain evidence="3 4">NIT-T3</strain>
    </source>
</reference>
<dbReference type="PANTHER" id="PTHR41259">
    <property type="entry name" value="DOUBLE-STRAND BREAK REPAIR RAD50 ATPASE, PUTATIVE-RELATED"/>
    <property type="match status" value="1"/>
</dbReference>
<organism evidence="3 4">
    <name type="scientific">Desulfuromonas versatilis</name>
    <dbReference type="NCBI Taxonomy" id="2802975"/>
    <lineage>
        <taxon>Bacteria</taxon>
        <taxon>Pseudomonadati</taxon>
        <taxon>Thermodesulfobacteriota</taxon>
        <taxon>Desulfuromonadia</taxon>
        <taxon>Desulfuromonadales</taxon>
        <taxon>Desulfuromonadaceae</taxon>
        <taxon>Desulfuromonas</taxon>
    </lineage>
</organism>
<evidence type="ECO:0000313" key="4">
    <source>
        <dbReference type="Proteomes" id="UP001319827"/>
    </source>
</evidence>
<protein>
    <submittedName>
        <fullName evidence="3">Nuclease SbcCD subunit C</fullName>
    </submittedName>
</protein>
<dbReference type="InterPro" id="IPR038729">
    <property type="entry name" value="Rad50/SbcC_AAA"/>
</dbReference>
<feature type="domain" description="Rad50/SbcC-type AAA" evidence="2">
    <location>
        <begin position="5"/>
        <end position="295"/>
    </location>
</feature>
<feature type="coiled-coil region" evidence="1">
    <location>
        <begin position="463"/>
        <end position="490"/>
    </location>
</feature>
<accession>A0ABN6DXV0</accession>
<feature type="coiled-coil region" evidence="1">
    <location>
        <begin position="400"/>
        <end position="427"/>
    </location>
</feature>
<keyword evidence="1" id="KW-0175">Coiled coil</keyword>
<dbReference type="SUPFAM" id="SSF52540">
    <property type="entry name" value="P-loop containing nucleoside triphosphate hydrolases"/>
    <property type="match status" value="1"/>
</dbReference>
<dbReference type="Proteomes" id="UP001319827">
    <property type="component" value="Chromosome"/>
</dbReference>
<name>A0ABN6DXV0_9BACT</name>
<dbReference type="PANTHER" id="PTHR41259:SF1">
    <property type="entry name" value="DOUBLE-STRAND BREAK REPAIR RAD50 ATPASE, PUTATIVE-RELATED"/>
    <property type="match status" value="1"/>
</dbReference>
<dbReference type="RefSeq" id="WP_221252191.1">
    <property type="nucleotide sequence ID" value="NZ_AP024355.1"/>
</dbReference>
<proteinExistence type="predicted"/>
<evidence type="ECO:0000256" key="1">
    <source>
        <dbReference type="SAM" id="Coils"/>
    </source>
</evidence>
<dbReference type="Gene3D" id="3.40.50.300">
    <property type="entry name" value="P-loop containing nucleotide triphosphate hydrolases"/>
    <property type="match status" value="2"/>
</dbReference>
<feature type="coiled-coil region" evidence="1">
    <location>
        <begin position="532"/>
        <end position="566"/>
    </location>
</feature>